<dbReference type="PANTHER" id="PTHR43763">
    <property type="entry name" value="XAA-PRO AMINOPEPTIDASE 1"/>
    <property type="match status" value="1"/>
</dbReference>
<reference evidence="1 2" key="1">
    <citation type="journal article" date="2024" name="Environ. Microbiol.">
        <title>Novel evolutionary insights on the interactions of the Holosporales (Alphaproteobacteria) with eukaryotic hosts from comparative genomics.</title>
        <authorList>
            <person name="Giovannini M."/>
            <person name="Petroni G."/>
            <person name="Castelli M."/>
        </authorList>
    </citation>
    <scope>NUCLEOTIDE SEQUENCE [LARGE SCALE GENOMIC DNA]</scope>
    <source>
        <strain evidence="1 2">US_Bl 15I1</strain>
    </source>
</reference>
<dbReference type="InterPro" id="IPR050422">
    <property type="entry name" value="X-Pro_aminopeptidase_P"/>
</dbReference>
<protein>
    <submittedName>
        <fullName evidence="1">Creatinase/Prolidase domain protein</fullName>
    </submittedName>
</protein>
<dbReference type="InterPro" id="IPR029149">
    <property type="entry name" value="Creatin/AminoP/Spt16_N"/>
</dbReference>
<dbReference type="EMBL" id="CP133270">
    <property type="protein sequence ID" value="WVX67654.1"/>
    <property type="molecule type" value="Genomic_DNA"/>
</dbReference>
<dbReference type="Pfam" id="PF16189">
    <property type="entry name" value="Creatinase_N_2"/>
    <property type="match status" value="1"/>
</dbReference>
<proteinExistence type="predicted"/>
<organism evidence="1 2">
    <name type="scientific">Candidatus Bealeia paramacronuclearis</name>
    <dbReference type="NCBI Taxonomy" id="1921001"/>
    <lineage>
        <taxon>Bacteria</taxon>
        <taxon>Pseudomonadati</taxon>
        <taxon>Pseudomonadota</taxon>
        <taxon>Alphaproteobacteria</taxon>
        <taxon>Holosporales</taxon>
        <taxon>Holosporaceae</taxon>
        <taxon>Candidatus Bealeia</taxon>
    </lineage>
</organism>
<dbReference type="Proteomes" id="UP001330434">
    <property type="component" value="Chromosome"/>
</dbReference>
<dbReference type="Gene3D" id="3.40.350.10">
    <property type="entry name" value="Creatinase/prolidase N-terminal domain"/>
    <property type="match status" value="1"/>
</dbReference>
<name>A0ABZ2C5D9_9PROT</name>
<dbReference type="PANTHER" id="PTHR43763:SF6">
    <property type="entry name" value="XAA-PRO AMINOPEPTIDASE 1"/>
    <property type="match status" value="1"/>
</dbReference>
<sequence length="107" mass="12419">MVLGFDPWLITPQQYKSFYKTLSPQDIQFLGIENPIDGLWKDQPSPPQSFAQPHTLEFTGESSTDKRQKIAGQFKGVNRLLITSLDSIAWLFNHELRSLQEKREEIR</sequence>
<gene>
    <name evidence="1" type="ORF">Bealeia1_01869</name>
</gene>
<evidence type="ECO:0000313" key="2">
    <source>
        <dbReference type="Proteomes" id="UP001330434"/>
    </source>
</evidence>
<accession>A0ABZ2C5D9</accession>
<evidence type="ECO:0000313" key="1">
    <source>
        <dbReference type="EMBL" id="WVX67654.1"/>
    </source>
</evidence>
<keyword evidence="2" id="KW-1185">Reference proteome</keyword>